<evidence type="ECO:0000313" key="1">
    <source>
        <dbReference type="EMBL" id="MCI34713.1"/>
    </source>
</evidence>
<evidence type="ECO:0000313" key="2">
    <source>
        <dbReference type="Proteomes" id="UP000265520"/>
    </source>
</evidence>
<organism evidence="1 2">
    <name type="scientific">Trifolium medium</name>
    <dbReference type="NCBI Taxonomy" id="97028"/>
    <lineage>
        <taxon>Eukaryota</taxon>
        <taxon>Viridiplantae</taxon>
        <taxon>Streptophyta</taxon>
        <taxon>Embryophyta</taxon>
        <taxon>Tracheophyta</taxon>
        <taxon>Spermatophyta</taxon>
        <taxon>Magnoliopsida</taxon>
        <taxon>eudicotyledons</taxon>
        <taxon>Gunneridae</taxon>
        <taxon>Pentapetalae</taxon>
        <taxon>rosids</taxon>
        <taxon>fabids</taxon>
        <taxon>Fabales</taxon>
        <taxon>Fabaceae</taxon>
        <taxon>Papilionoideae</taxon>
        <taxon>50 kb inversion clade</taxon>
        <taxon>NPAAA clade</taxon>
        <taxon>Hologalegina</taxon>
        <taxon>IRL clade</taxon>
        <taxon>Trifolieae</taxon>
        <taxon>Trifolium</taxon>
    </lineage>
</organism>
<keyword evidence="2" id="KW-1185">Reference proteome</keyword>
<reference evidence="1 2" key="1">
    <citation type="journal article" date="2018" name="Front. Plant Sci.">
        <title>Red Clover (Trifolium pratense) and Zigzag Clover (T. medium) - A Picture of Genomic Similarities and Differences.</title>
        <authorList>
            <person name="Dluhosova J."/>
            <person name="Istvanek J."/>
            <person name="Nedelnik J."/>
            <person name="Repkova J."/>
        </authorList>
    </citation>
    <scope>NUCLEOTIDE SEQUENCE [LARGE SCALE GENOMIC DNA]</scope>
    <source>
        <strain evidence="2">cv. 10/8</strain>
        <tissue evidence="1">Leaf</tissue>
    </source>
</reference>
<dbReference type="EMBL" id="LXQA010216396">
    <property type="protein sequence ID" value="MCI34713.1"/>
    <property type="molecule type" value="Genomic_DNA"/>
</dbReference>
<comment type="caution">
    <text evidence="1">The sequence shown here is derived from an EMBL/GenBank/DDBJ whole genome shotgun (WGS) entry which is preliminary data.</text>
</comment>
<protein>
    <submittedName>
        <fullName evidence="1">Uncharacterized protein</fullName>
    </submittedName>
</protein>
<accession>A0A392RDL4</accession>
<proteinExistence type="predicted"/>
<dbReference type="AlphaFoldDB" id="A0A392RDL4"/>
<sequence>MRWAQASPRQAQFVPMDGWLLLSAVRGPDLGRAARLWAWPGWQLADFVKN</sequence>
<name>A0A392RDL4_9FABA</name>
<dbReference type="Proteomes" id="UP000265520">
    <property type="component" value="Unassembled WGS sequence"/>
</dbReference>